<evidence type="ECO:0000313" key="2">
    <source>
        <dbReference type="Proteomes" id="UP000472263"/>
    </source>
</evidence>
<protein>
    <submittedName>
        <fullName evidence="1">Uncharacterized protein</fullName>
    </submittedName>
</protein>
<dbReference type="Proteomes" id="UP000472263">
    <property type="component" value="Chromosome 22"/>
</dbReference>
<reference evidence="1" key="3">
    <citation type="submission" date="2025-09" db="UniProtKB">
        <authorList>
            <consortium name="Ensembl"/>
        </authorList>
    </citation>
    <scope>IDENTIFICATION</scope>
</reference>
<reference evidence="1" key="1">
    <citation type="submission" date="2019-06" db="EMBL/GenBank/DDBJ databases">
        <authorList>
            <consortium name="Wellcome Sanger Institute Data Sharing"/>
        </authorList>
    </citation>
    <scope>NUCLEOTIDE SEQUENCE [LARGE SCALE GENOMIC DNA]</scope>
</reference>
<reference evidence="1" key="2">
    <citation type="submission" date="2025-08" db="UniProtKB">
        <authorList>
            <consortium name="Ensembl"/>
        </authorList>
    </citation>
    <scope>IDENTIFICATION</scope>
</reference>
<name>A0A667ZK38_9TELE</name>
<dbReference type="Ensembl" id="ENSMMDT00005036975.1">
    <property type="protein sequence ID" value="ENSMMDP00005036189.1"/>
    <property type="gene ID" value="ENSMMDG00005016967.1"/>
</dbReference>
<keyword evidence="2" id="KW-1185">Reference proteome</keyword>
<organism evidence="1 2">
    <name type="scientific">Myripristis murdjan</name>
    <name type="common">pinecone soldierfish</name>
    <dbReference type="NCBI Taxonomy" id="586833"/>
    <lineage>
        <taxon>Eukaryota</taxon>
        <taxon>Metazoa</taxon>
        <taxon>Chordata</taxon>
        <taxon>Craniata</taxon>
        <taxon>Vertebrata</taxon>
        <taxon>Euteleostomi</taxon>
        <taxon>Actinopterygii</taxon>
        <taxon>Neopterygii</taxon>
        <taxon>Teleostei</taxon>
        <taxon>Neoteleostei</taxon>
        <taxon>Acanthomorphata</taxon>
        <taxon>Holocentriformes</taxon>
        <taxon>Holocentridae</taxon>
        <taxon>Myripristis</taxon>
    </lineage>
</organism>
<dbReference type="InParanoid" id="A0A667ZK38"/>
<evidence type="ECO:0000313" key="1">
    <source>
        <dbReference type="Ensembl" id="ENSMMDP00005036189.1"/>
    </source>
</evidence>
<sequence length="57" mass="6362">MQFVSITTSDGPSLPLLCRTWPISPVHHRCLSGSAHLGKHIELCATPVQPRDCWQRP</sequence>
<dbReference type="AlphaFoldDB" id="A0A667ZK38"/>
<accession>A0A667ZK38</accession>
<proteinExistence type="predicted"/>